<dbReference type="InterPro" id="IPR000924">
    <property type="entry name" value="Glu/Gln-tRNA-synth"/>
</dbReference>
<dbReference type="InterPro" id="IPR008925">
    <property type="entry name" value="aa_tRNA-synth_I_cd-bd_sf"/>
</dbReference>
<dbReference type="InterPro" id="IPR001412">
    <property type="entry name" value="aa-tRNA-synth_I_CS"/>
</dbReference>
<dbReference type="PROSITE" id="PS00178">
    <property type="entry name" value="AA_TRNA_LIGASE_I"/>
    <property type="match status" value="1"/>
</dbReference>
<dbReference type="GO" id="GO:0005524">
    <property type="term" value="F:ATP binding"/>
    <property type="evidence" value="ECO:0007669"/>
    <property type="project" value="UniProtKB-UniRule"/>
</dbReference>
<dbReference type="InterPro" id="IPR004527">
    <property type="entry name" value="Glu-tRNA-ligase_bac/mito"/>
</dbReference>
<evidence type="ECO:0000313" key="13">
    <source>
        <dbReference type="EMBL" id="OGZ30634.1"/>
    </source>
</evidence>
<comment type="caution">
    <text evidence="10">Lacks conserved residue(s) required for the propagation of feature annotation.</text>
</comment>
<dbReference type="Proteomes" id="UP000178428">
    <property type="component" value="Unassembled WGS sequence"/>
</dbReference>
<comment type="catalytic activity">
    <reaction evidence="10">
        <text>tRNA(Glu) + L-glutamate + ATP = L-glutamyl-tRNA(Glu) + AMP + diphosphate</text>
        <dbReference type="Rhea" id="RHEA:23540"/>
        <dbReference type="Rhea" id="RHEA-COMP:9663"/>
        <dbReference type="Rhea" id="RHEA-COMP:9680"/>
        <dbReference type="ChEBI" id="CHEBI:29985"/>
        <dbReference type="ChEBI" id="CHEBI:30616"/>
        <dbReference type="ChEBI" id="CHEBI:33019"/>
        <dbReference type="ChEBI" id="CHEBI:78442"/>
        <dbReference type="ChEBI" id="CHEBI:78520"/>
        <dbReference type="ChEBI" id="CHEBI:456215"/>
        <dbReference type="EC" id="6.1.1.17"/>
    </reaction>
</comment>
<comment type="caution">
    <text evidence="13">The sequence shown here is derived from an EMBL/GenBank/DDBJ whole genome shotgun (WGS) entry which is preliminary data.</text>
</comment>
<dbReference type="Gene3D" id="3.40.50.620">
    <property type="entry name" value="HUPs"/>
    <property type="match status" value="1"/>
</dbReference>
<keyword evidence="4 10" id="KW-0963">Cytoplasm</keyword>
<evidence type="ECO:0000259" key="12">
    <source>
        <dbReference type="Pfam" id="PF19269"/>
    </source>
</evidence>
<reference evidence="13 14" key="1">
    <citation type="journal article" date="2016" name="Nat. Commun.">
        <title>Thousands of microbial genomes shed light on interconnected biogeochemical processes in an aquifer system.</title>
        <authorList>
            <person name="Anantharaman K."/>
            <person name="Brown C.T."/>
            <person name="Hug L.A."/>
            <person name="Sharon I."/>
            <person name="Castelle C.J."/>
            <person name="Probst A.J."/>
            <person name="Thomas B.C."/>
            <person name="Singh A."/>
            <person name="Wilkins M.J."/>
            <person name="Karaoz U."/>
            <person name="Brodie E.L."/>
            <person name="Williams K.H."/>
            <person name="Hubbard S.S."/>
            <person name="Banfield J.F."/>
        </authorList>
    </citation>
    <scope>NUCLEOTIDE SEQUENCE [LARGE SCALE GENOMIC DNA]</scope>
</reference>
<comment type="function">
    <text evidence="10">Catalyzes the attachment of glutamate to tRNA(Glu) in a two-step reaction: glutamate is first activated by ATP to form Glu-AMP and then transferred to the acceptor end of tRNA(Glu).</text>
</comment>
<dbReference type="AlphaFoldDB" id="A0A1G2EXU7"/>
<evidence type="ECO:0000256" key="7">
    <source>
        <dbReference type="ARBA" id="ARBA00022840"/>
    </source>
</evidence>
<dbReference type="SUPFAM" id="SSF52374">
    <property type="entry name" value="Nucleotidylyl transferase"/>
    <property type="match status" value="1"/>
</dbReference>
<keyword evidence="6 10" id="KW-0547">Nucleotide-binding</keyword>
<dbReference type="GO" id="GO:0005829">
    <property type="term" value="C:cytosol"/>
    <property type="evidence" value="ECO:0007669"/>
    <property type="project" value="TreeGrafter"/>
</dbReference>
<keyword evidence="5 10" id="KW-0436">Ligase</keyword>
<evidence type="ECO:0000256" key="1">
    <source>
        <dbReference type="ARBA" id="ARBA00004496"/>
    </source>
</evidence>
<evidence type="ECO:0000256" key="2">
    <source>
        <dbReference type="ARBA" id="ARBA00007894"/>
    </source>
</evidence>
<comment type="subcellular location">
    <subcellularLocation>
        <location evidence="1 10">Cytoplasm</location>
    </subcellularLocation>
</comment>
<dbReference type="EMBL" id="MHMR01000017">
    <property type="protein sequence ID" value="OGZ30634.1"/>
    <property type="molecule type" value="Genomic_DNA"/>
</dbReference>
<dbReference type="HAMAP" id="MF_00022">
    <property type="entry name" value="Glu_tRNA_synth_type1"/>
    <property type="match status" value="1"/>
</dbReference>
<dbReference type="SUPFAM" id="SSF48163">
    <property type="entry name" value="An anticodon-binding domain of class I aminoacyl-tRNA synthetases"/>
    <property type="match status" value="1"/>
</dbReference>
<comment type="similarity">
    <text evidence="2 10">Belongs to the class-I aminoacyl-tRNA synthetase family. Glutamate--tRNA ligase type 1 subfamily.</text>
</comment>
<keyword evidence="8 10" id="KW-0648">Protein biosynthesis</keyword>
<dbReference type="Pfam" id="PF00749">
    <property type="entry name" value="tRNA-synt_1c"/>
    <property type="match status" value="1"/>
</dbReference>
<accession>A0A1G2EXU7</accession>
<gene>
    <name evidence="10" type="primary">gltX</name>
    <name evidence="13" type="ORF">A3J00_00480</name>
</gene>
<evidence type="ECO:0000313" key="14">
    <source>
        <dbReference type="Proteomes" id="UP000178428"/>
    </source>
</evidence>
<dbReference type="Gene3D" id="1.10.10.350">
    <property type="match status" value="1"/>
</dbReference>
<evidence type="ECO:0000256" key="10">
    <source>
        <dbReference type="HAMAP-Rule" id="MF_00022"/>
    </source>
</evidence>
<evidence type="ECO:0000256" key="6">
    <source>
        <dbReference type="ARBA" id="ARBA00022741"/>
    </source>
</evidence>
<dbReference type="GO" id="GO:0000049">
    <property type="term" value="F:tRNA binding"/>
    <property type="evidence" value="ECO:0007669"/>
    <property type="project" value="InterPro"/>
</dbReference>
<evidence type="ECO:0000256" key="3">
    <source>
        <dbReference type="ARBA" id="ARBA00011245"/>
    </source>
</evidence>
<dbReference type="InterPro" id="IPR020751">
    <property type="entry name" value="aa-tRNA-synth_I_codon-bd_sub2"/>
</dbReference>
<feature type="binding site" evidence="10">
    <location>
        <position position="245"/>
    </location>
    <ligand>
        <name>ATP</name>
        <dbReference type="ChEBI" id="CHEBI:30616"/>
    </ligand>
</feature>
<comment type="subunit">
    <text evidence="3 10">Monomer.</text>
</comment>
<evidence type="ECO:0000256" key="9">
    <source>
        <dbReference type="ARBA" id="ARBA00023146"/>
    </source>
</evidence>
<dbReference type="InterPro" id="IPR045462">
    <property type="entry name" value="aa-tRNA-synth_I_cd-bd"/>
</dbReference>
<dbReference type="InterPro" id="IPR014729">
    <property type="entry name" value="Rossmann-like_a/b/a_fold"/>
</dbReference>
<dbReference type="GO" id="GO:0006424">
    <property type="term" value="P:glutamyl-tRNA aminoacylation"/>
    <property type="evidence" value="ECO:0007669"/>
    <property type="project" value="UniProtKB-UniRule"/>
</dbReference>
<dbReference type="NCBIfam" id="TIGR00464">
    <property type="entry name" value="gltX_bact"/>
    <property type="match status" value="1"/>
</dbReference>
<dbReference type="GO" id="GO:0004818">
    <property type="term" value="F:glutamate-tRNA ligase activity"/>
    <property type="evidence" value="ECO:0007669"/>
    <property type="project" value="UniProtKB-UniRule"/>
</dbReference>
<dbReference type="FunFam" id="3.40.50.620:FF:000007">
    <property type="entry name" value="Glutamate--tRNA ligase"/>
    <property type="match status" value="1"/>
</dbReference>
<keyword evidence="7 10" id="KW-0067">ATP-binding</keyword>
<dbReference type="EC" id="6.1.1.17" evidence="10"/>
<evidence type="ECO:0000256" key="5">
    <source>
        <dbReference type="ARBA" id="ARBA00022598"/>
    </source>
</evidence>
<dbReference type="PRINTS" id="PR00987">
    <property type="entry name" value="TRNASYNTHGLU"/>
</dbReference>
<sequence length="477" mass="55218">MLKEKGAKKIRTRIAPSPTGPMHAGTARSALFNFIFAKQHGGDFVLRIEDTDLERSDTIFEKDIRESLEWLGLDWDEFYRQSERADIYEKYLKNLLDAGLIFWCPHSEEDLAKERQEQMSRKEAMKHVCSHRNKTGAMDDKKGILRFKNNFSKEISFNDLVRGDISFDSGILGDFSIAKNLRTPLYNFAVVIDDREMAITHVIRGEDHISNTPKQILLQNALDFPRPLYAHLPLILGLDRSKLSKRHGAKSVLEYRKTGYLPEALLNFLILLGWHPAPDKDGREKEIFTKKEMLQEFSLNKVQKGGAVFTIDKLNWLNRTFIKNLNQADFSERLLPFTEDLAEKINENHDKWSKVLSLTKERLTTLDEIGDMAEIFYKDPFYPKELLFWKEGQSAENIVRHLRHIHAYLSGTNSWNKKDLEDGIAEYSKKEGRGETLWPFRVALSGKRHSAGPFEIAEILGKEESVKRIEKAIKMFE</sequence>
<keyword evidence="9 10" id="KW-0030">Aminoacyl-tRNA synthetase</keyword>
<dbReference type="PANTHER" id="PTHR43311">
    <property type="entry name" value="GLUTAMATE--TRNA LIGASE"/>
    <property type="match status" value="1"/>
</dbReference>
<feature type="domain" description="Glutamyl/glutaminyl-tRNA synthetase class Ib catalytic" evidence="11">
    <location>
        <begin position="9"/>
        <end position="316"/>
    </location>
</feature>
<proteinExistence type="inferred from homology"/>
<dbReference type="InterPro" id="IPR049940">
    <property type="entry name" value="GluQ/Sye"/>
</dbReference>
<dbReference type="PANTHER" id="PTHR43311:SF2">
    <property type="entry name" value="GLUTAMATE--TRNA LIGASE, MITOCHONDRIAL-RELATED"/>
    <property type="match status" value="1"/>
</dbReference>
<dbReference type="GO" id="GO:0008270">
    <property type="term" value="F:zinc ion binding"/>
    <property type="evidence" value="ECO:0007669"/>
    <property type="project" value="InterPro"/>
</dbReference>
<evidence type="ECO:0000256" key="8">
    <source>
        <dbReference type="ARBA" id="ARBA00022917"/>
    </source>
</evidence>
<dbReference type="Pfam" id="PF19269">
    <property type="entry name" value="Anticodon_2"/>
    <property type="match status" value="1"/>
</dbReference>
<protein>
    <recommendedName>
        <fullName evidence="10">Glutamate--tRNA ligase</fullName>
        <ecNumber evidence="10">6.1.1.17</ecNumber>
    </recommendedName>
    <alternativeName>
        <fullName evidence="10">Glutamyl-tRNA synthetase</fullName>
        <shortName evidence="10">GluRS</shortName>
    </alternativeName>
</protein>
<feature type="domain" description="Aminoacyl-tRNA synthetase class I anticodon-binding" evidence="12">
    <location>
        <begin position="331"/>
        <end position="473"/>
    </location>
</feature>
<evidence type="ECO:0000256" key="4">
    <source>
        <dbReference type="ARBA" id="ARBA00022490"/>
    </source>
</evidence>
<name>A0A1G2EXU7_9BACT</name>
<dbReference type="InterPro" id="IPR033910">
    <property type="entry name" value="GluRS_core"/>
</dbReference>
<organism evidence="13 14">
    <name type="scientific">Candidatus Niyogibacteria bacterium RIFCSPLOWO2_02_FULL_45_13</name>
    <dbReference type="NCBI Taxonomy" id="1801725"/>
    <lineage>
        <taxon>Bacteria</taxon>
        <taxon>Candidatus Niyogiibacteriota</taxon>
    </lineage>
</organism>
<dbReference type="CDD" id="cd00808">
    <property type="entry name" value="GluRS_core"/>
    <property type="match status" value="1"/>
</dbReference>
<feature type="short sequence motif" description="'KMSKS' region" evidence="10">
    <location>
        <begin position="242"/>
        <end position="246"/>
    </location>
</feature>
<evidence type="ECO:0000259" key="11">
    <source>
        <dbReference type="Pfam" id="PF00749"/>
    </source>
</evidence>
<feature type="short sequence motif" description="'HIGH' region" evidence="10">
    <location>
        <begin position="16"/>
        <end position="26"/>
    </location>
</feature>
<dbReference type="STRING" id="1801725.A3J00_00480"/>
<dbReference type="InterPro" id="IPR020058">
    <property type="entry name" value="Glu/Gln-tRNA-synth_Ib_cat-dom"/>
</dbReference>